<evidence type="ECO:0000256" key="1">
    <source>
        <dbReference type="SAM" id="SignalP"/>
    </source>
</evidence>
<name>A0A0E9WXU3_ANGAN</name>
<proteinExistence type="predicted"/>
<feature type="signal peptide" evidence="1">
    <location>
        <begin position="1"/>
        <end position="26"/>
    </location>
</feature>
<dbReference type="AlphaFoldDB" id="A0A0E9WXU3"/>
<protein>
    <submittedName>
        <fullName evidence="2">Uncharacterized protein</fullName>
    </submittedName>
</protein>
<keyword evidence="1" id="KW-0732">Signal</keyword>
<reference evidence="2" key="1">
    <citation type="submission" date="2014-11" db="EMBL/GenBank/DDBJ databases">
        <authorList>
            <person name="Amaro Gonzalez C."/>
        </authorList>
    </citation>
    <scope>NUCLEOTIDE SEQUENCE</scope>
</reference>
<accession>A0A0E9WXU3</accession>
<sequence>MGRSLPSHPFFFLHCLPIFLRPWCLGPSEILLDMVVQTKTRNYVCVDLFLPSHVVHNLGLSPEKCALQKCLFLPPEFSTCSPPAPCPGPGVGVILCLHPTAMGLFFSLLLFTISLTKQAFTPLSHRVSLRAQLVRRSSLAWRFQGQPRIARARAPVSNALL</sequence>
<reference evidence="2" key="2">
    <citation type="journal article" date="2015" name="Fish Shellfish Immunol.">
        <title>Early steps in the European eel (Anguilla anguilla)-Vibrio vulnificus interaction in the gills: Role of the RtxA13 toxin.</title>
        <authorList>
            <person name="Callol A."/>
            <person name="Pajuelo D."/>
            <person name="Ebbesson L."/>
            <person name="Teles M."/>
            <person name="MacKenzie S."/>
            <person name="Amaro C."/>
        </authorList>
    </citation>
    <scope>NUCLEOTIDE SEQUENCE</scope>
</reference>
<organism evidence="2">
    <name type="scientific">Anguilla anguilla</name>
    <name type="common">European freshwater eel</name>
    <name type="synonym">Muraena anguilla</name>
    <dbReference type="NCBI Taxonomy" id="7936"/>
    <lineage>
        <taxon>Eukaryota</taxon>
        <taxon>Metazoa</taxon>
        <taxon>Chordata</taxon>
        <taxon>Craniata</taxon>
        <taxon>Vertebrata</taxon>
        <taxon>Euteleostomi</taxon>
        <taxon>Actinopterygii</taxon>
        <taxon>Neopterygii</taxon>
        <taxon>Teleostei</taxon>
        <taxon>Anguilliformes</taxon>
        <taxon>Anguillidae</taxon>
        <taxon>Anguilla</taxon>
    </lineage>
</organism>
<evidence type="ECO:0000313" key="2">
    <source>
        <dbReference type="EMBL" id="JAH95011.1"/>
    </source>
</evidence>
<dbReference type="EMBL" id="GBXM01013566">
    <property type="protein sequence ID" value="JAH95011.1"/>
    <property type="molecule type" value="Transcribed_RNA"/>
</dbReference>
<feature type="chain" id="PRO_5002434756" evidence="1">
    <location>
        <begin position="27"/>
        <end position="161"/>
    </location>
</feature>